<sequence>INEDPTYVKWTAKVMAVEGWLKKHRRLRKTVYIIMRLKITKNLGKVTYNRSDASNLTVNLKVTFNLEEAVEAGGEASYNKLSVITYEEKLKVAYVFTYRLRKLKVVWRNKFRLGNYKMGGNLYGAARKRVDAEVGREDKDNDSAFKIESVSFKQHDFGGSLLTKDKKL</sequence>
<reference evidence="2" key="1">
    <citation type="journal article" date="2023" name="Mol. Phylogenet. Evol.">
        <title>Genome-scale phylogeny and comparative genomics of the fungal order Sordariales.</title>
        <authorList>
            <person name="Hensen N."/>
            <person name="Bonometti L."/>
            <person name="Westerberg I."/>
            <person name="Brannstrom I.O."/>
            <person name="Guillou S."/>
            <person name="Cros-Aarteil S."/>
            <person name="Calhoun S."/>
            <person name="Haridas S."/>
            <person name="Kuo A."/>
            <person name="Mondo S."/>
            <person name="Pangilinan J."/>
            <person name="Riley R."/>
            <person name="LaButti K."/>
            <person name="Andreopoulos B."/>
            <person name="Lipzen A."/>
            <person name="Chen C."/>
            <person name="Yan M."/>
            <person name="Daum C."/>
            <person name="Ng V."/>
            <person name="Clum A."/>
            <person name="Steindorff A."/>
            <person name="Ohm R.A."/>
            <person name="Martin F."/>
            <person name="Silar P."/>
            <person name="Natvig D.O."/>
            <person name="Lalanne C."/>
            <person name="Gautier V."/>
            <person name="Ament-Velasquez S.L."/>
            <person name="Kruys A."/>
            <person name="Hutchinson M.I."/>
            <person name="Powell A.J."/>
            <person name="Barry K."/>
            <person name="Miller A.N."/>
            <person name="Grigoriev I.V."/>
            <person name="Debuchy R."/>
            <person name="Gladieux P."/>
            <person name="Hiltunen Thoren M."/>
            <person name="Johannesson H."/>
        </authorList>
    </citation>
    <scope>NUCLEOTIDE SEQUENCE [LARGE SCALE GENOMIC DNA]</scope>
    <source>
        <strain evidence="2">CBS 340.73</strain>
    </source>
</reference>
<dbReference type="Proteomes" id="UP001303473">
    <property type="component" value="Unassembled WGS sequence"/>
</dbReference>
<dbReference type="EMBL" id="MU853789">
    <property type="protein sequence ID" value="KAK3940968.1"/>
    <property type="molecule type" value="Genomic_DNA"/>
</dbReference>
<dbReference type="AlphaFoldDB" id="A0AAN6S5P9"/>
<comment type="caution">
    <text evidence="1">The sequence shown here is derived from an EMBL/GenBank/DDBJ whole genome shotgun (WGS) entry which is preliminary data.</text>
</comment>
<feature type="non-terminal residue" evidence="1">
    <location>
        <position position="1"/>
    </location>
</feature>
<name>A0AAN6S5P9_9PEZI</name>
<protein>
    <submittedName>
        <fullName evidence="1">Uncharacterized protein</fullName>
    </submittedName>
</protein>
<evidence type="ECO:0000313" key="2">
    <source>
        <dbReference type="Proteomes" id="UP001303473"/>
    </source>
</evidence>
<proteinExistence type="predicted"/>
<keyword evidence="2" id="KW-1185">Reference proteome</keyword>
<accession>A0AAN6S5P9</accession>
<evidence type="ECO:0000313" key="1">
    <source>
        <dbReference type="EMBL" id="KAK3940968.1"/>
    </source>
</evidence>
<organism evidence="1 2">
    <name type="scientific">Diplogelasinospora grovesii</name>
    <dbReference type="NCBI Taxonomy" id="303347"/>
    <lineage>
        <taxon>Eukaryota</taxon>
        <taxon>Fungi</taxon>
        <taxon>Dikarya</taxon>
        <taxon>Ascomycota</taxon>
        <taxon>Pezizomycotina</taxon>
        <taxon>Sordariomycetes</taxon>
        <taxon>Sordariomycetidae</taxon>
        <taxon>Sordariales</taxon>
        <taxon>Diplogelasinosporaceae</taxon>
        <taxon>Diplogelasinospora</taxon>
    </lineage>
</organism>
<gene>
    <name evidence="1" type="ORF">QBC46DRAFT_259782</name>
</gene>